<dbReference type="Proteomes" id="UP000614058">
    <property type="component" value="Unassembled WGS sequence"/>
</dbReference>
<dbReference type="PROSITE" id="PS50231">
    <property type="entry name" value="RICIN_B_LECTIN"/>
    <property type="match status" value="1"/>
</dbReference>
<dbReference type="Pfam" id="PF00652">
    <property type="entry name" value="Ricin_B_lectin"/>
    <property type="match status" value="1"/>
</dbReference>
<keyword evidence="1" id="KW-0430">Lectin</keyword>
<evidence type="ECO:0000259" key="3">
    <source>
        <dbReference type="SMART" id="SM00458"/>
    </source>
</evidence>
<feature type="domain" description="Ricin B lectin" evidence="3">
    <location>
        <begin position="43"/>
        <end position="158"/>
    </location>
</feature>
<reference evidence="4 5" key="1">
    <citation type="journal article" date="2021" name="Pathogens">
        <title>Isolation and Characterization of Kingella bonacorsii sp. nov., A Novel Kingella Species Detected in a Stable Periodontitis Subject.</title>
        <authorList>
            <person name="Antezack A."/>
            <person name="Boxberger M."/>
            <person name="Rolland C."/>
            <person name="Monnet-Corti V."/>
            <person name="La Scola B."/>
        </authorList>
    </citation>
    <scope>NUCLEOTIDE SEQUENCE [LARGE SCALE GENOMIC DNA]</scope>
    <source>
        <strain evidence="4 5">Marseille-Q4569</strain>
    </source>
</reference>
<dbReference type="PROSITE" id="PS51257">
    <property type="entry name" value="PROKAR_LIPOPROTEIN"/>
    <property type="match status" value="1"/>
</dbReference>
<dbReference type="SUPFAM" id="SSF50370">
    <property type="entry name" value="Ricin B-like lectins"/>
    <property type="match status" value="1"/>
</dbReference>
<evidence type="ECO:0000313" key="4">
    <source>
        <dbReference type="EMBL" id="MBK0395787.1"/>
    </source>
</evidence>
<dbReference type="InterPro" id="IPR000772">
    <property type="entry name" value="Ricin_B_lectin"/>
</dbReference>
<dbReference type="CDD" id="cd00161">
    <property type="entry name" value="beta-trefoil_Ricin-like"/>
    <property type="match status" value="1"/>
</dbReference>
<protein>
    <submittedName>
        <fullName evidence="4">Ricin-type beta-trefoil lectin domain protein</fullName>
    </submittedName>
</protein>
<dbReference type="PANTHER" id="PTHR11675:SF126">
    <property type="entry name" value="RICIN B LECTIN DOMAIN-CONTAINING PROTEIN"/>
    <property type="match status" value="1"/>
</dbReference>
<dbReference type="RefSeq" id="WP_200521819.1">
    <property type="nucleotide sequence ID" value="NZ_JAEHNZ010000001.1"/>
</dbReference>
<gene>
    <name evidence="4" type="ORF">JDW22_04125</name>
</gene>
<organism evidence="4 5">
    <name type="scientific">Kingella bonacorsii</name>
    <dbReference type="NCBI Taxonomy" id="2796361"/>
    <lineage>
        <taxon>Bacteria</taxon>
        <taxon>Pseudomonadati</taxon>
        <taxon>Pseudomonadota</taxon>
        <taxon>Betaproteobacteria</taxon>
        <taxon>Neisseriales</taxon>
        <taxon>Neisseriaceae</taxon>
        <taxon>Kingella</taxon>
    </lineage>
</organism>
<dbReference type="Gene3D" id="2.80.10.50">
    <property type="match status" value="1"/>
</dbReference>
<accession>A0ABS1BS92</accession>
<proteinExistence type="predicted"/>
<keyword evidence="5" id="KW-1185">Reference proteome</keyword>
<dbReference type="EMBL" id="JAEHNZ010000001">
    <property type="protein sequence ID" value="MBK0395787.1"/>
    <property type="molecule type" value="Genomic_DNA"/>
</dbReference>
<dbReference type="PANTHER" id="PTHR11675">
    <property type="entry name" value="N-ACETYLGALACTOSAMINYLTRANSFERASE"/>
    <property type="match status" value="1"/>
</dbReference>
<keyword evidence="2" id="KW-1015">Disulfide bond</keyword>
<comment type="caution">
    <text evidence="4">The sequence shown here is derived from an EMBL/GenBank/DDBJ whole genome shotgun (WGS) entry which is preliminary data.</text>
</comment>
<evidence type="ECO:0000256" key="1">
    <source>
        <dbReference type="ARBA" id="ARBA00022734"/>
    </source>
</evidence>
<dbReference type="SMART" id="SM00458">
    <property type="entry name" value="RICIN"/>
    <property type="match status" value="1"/>
</dbReference>
<evidence type="ECO:0000313" key="5">
    <source>
        <dbReference type="Proteomes" id="UP000614058"/>
    </source>
</evidence>
<name>A0ABS1BS92_9NEIS</name>
<evidence type="ECO:0000256" key="2">
    <source>
        <dbReference type="ARBA" id="ARBA00023157"/>
    </source>
</evidence>
<sequence length="160" mass="18056">MKPILTVLMPLLLAACGVYLPEQITIDTRGPSHRSPRTERDADGLIRTQRGECLDIHGNDRRSLIRHRCHGQANQLFRLDAKSGTIRQNERCLDVAGGETRDGSRVILFSCNGRDNQRWYRDGARIRSADSGKCLDASESYLAIRTCNGSREQQFEWGGR</sequence>
<dbReference type="InterPro" id="IPR035992">
    <property type="entry name" value="Ricin_B-like_lectins"/>
</dbReference>